<proteinExistence type="predicted"/>
<feature type="domain" description="NnrU" evidence="6">
    <location>
        <begin position="3"/>
        <end position="178"/>
    </location>
</feature>
<name>A0ABT2XBN6_9RHOB</name>
<protein>
    <submittedName>
        <fullName evidence="7">NnrU family protein</fullName>
    </submittedName>
</protein>
<keyword evidence="2 5" id="KW-0812">Transmembrane</keyword>
<keyword evidence="4 5" id="KW-0472">Membrane</keyword>
<gene>
    <name evidence="7" type="ORF">OEZ60_14000</name>
</gene>
<feature type="transmembrane region" description="Helical" evidence="5">
    <location>
        <begin position="120"/>
        <end position="139"/>
    </location>
</feature>
<dbReference type="InterPro" id="IPR009915">
    <property type="entry name" value="NnrU_dom"/>
</dbReference>
<dbReference type="RefSeq" id="WP_263337360.1">
    <property type="nucleotide sequence ID" value="NZ_JAOVQO010000012.1"/>
</dbReference>
<evidence type="ECO:0000256" key="2">
    <source>
        <dbReference type="ARBA" id="ARBA00022692"/>
    </source>
</evidence>
<comment type="caution">
    <text evidence="7">The sequence shown here is derived from an EMBL/GenBank/DDBJ whole genome shotgun (WGS) entry which is preliminary data.</text>
</comment>
<organism evidence="7 8">
    <name type="scientific">Albidovulum salinarum</name>
    <dbReference type="NCBI Taxonomy" id="2984153"/>
    <lineage>
        <taxon>Bacteria</taxon>
        <taxon>Pseudomonadati</taxon>
        <taxon>Pseudomonadota</taxon>
        <taxon>Alphaproteobacteria</taxon>
        <taxon>Rhodobacterales</taxon>
        <taxon>Paracoccaceae</taxon>
        <taxon>Albidovulum</taxon>
    </lineage>
</organism>
<dbReference type="Pfam" id="PF07298">
    <property type="entry name" value="NnrU"/>
    <property type="match status" value="1"/>
</dbReference>
<dbReference type="EMBL" id="JAOVQO010000012">
    <property type="protein sequence ID" value="MCU9849115.1"/>
    <property type="molecule type" value="Genomic_DNA"/>
</dbReference>
<keyword evidence="8" id="KW-1185">Reference proteome</keyword>
<comment type="subcellular location">
    <subcellularLocation>
        <location evidence="1">Membrane</location>
        <topology evidence="1">Multi-pass membrane protein</topology>
    </subcellularLocation>
</comment>
<sequence length="185" mass="19882">MQVMILGLVLWTVAHLFKRVAPGLRARLGVLPGKMLVSVLSIAALALIVIGYRRAGVDPVYTPWPGMGHLNNLLMLIAVFLIGVPHSKGIVKTKLRHPMLLSVALWAVAHLLVNGDMASAVLFGWLGLWALVSMALISSQEPWTPPATGKLRSDLIGAAITLVVYALIAGAHYWLGYSPFLGTYG</sequence>
<evidence type="ECO:0000256" key="5">
    <source>
        <dbReference type="SAM" id="Phobius"/>
    </source>
</evidence>
<feature type="transmembrane region" description="Helical" evidence="5">
    <location>
        <begin position="64"/>
        <end position="83"/>
    </location>
</feature>
<evidence type="ECO:0000256" key="1">
    <source>
        <dbReference type="ARBA" id="ARBA00004141"/>
    </source>
</evidence>
<feature type="transmembrane region" description="Helical" evidence="5">
    <location>
        <begin position="35"/>
        <end position="52"/>
    </location>
</feature>
<evidence type="ECO:0000313" key="7">
    <source>
        <dbReference type="EMBL" id="MCU9849115.1"/>
    </source>
</evidence>
<evidence type="ECO:0000256" key="4">
    <source>
        <dbReference type="ARBA" id="ARBA00023136"/>
    </source>
</evidence>
<evidence type="ECO:0000259" key="6">
    <source>
        <dbReference type="Pfam" id="PF07298"/>
    </source>
</evidence>
<reference evidence="7 8" key="1">
    <citation type="submission" date="2022-10" db="EMBL/GenBank/DDBJ databases">
        <title>Defluviimonas sp. nov., isolated from ocean surface sediments.</title>
        <authorList>
            <person name="He W."/>
            <person name="Wang L."/>
            <person name="Zhang D.-F."/>
        </authorList>
    </citation>
    <scope>NUCLEOTIDE SEQUENCE [LARGE SCALE GENOMIC DNA]</scope>
    <source>
        <strain evidence="7 8">WL0024</strain>
    </source>
</reference>
<evidence type="ECO:0000313" key="8">
    <source>
        <dbReference type="Proteomes" id="UP001209535"/>
    </source>
</evidence>
<keyword evidence="3 5" id="KW-1133">Transmembrane helix</keyword>
<evidence type="ECO:0000256" key="3">
    <source>
        <dbReference type="ARBA" id="ARBA00022989"/>
    </source>
</evidence>
<dbReference type="Proteomes" id="UP001209535">
    <property type="component" value="Unassembled WGS sequence"/>
</dbReference>
<feature type="transmembrane region" description="Helical" evidence="5">
    <location>
        <begin position="155"/>
        <end position="175"/>
    </location>
</feature>
<accession>A0ABT2XBN6</accession>